<accession>A0ABV2NRD8</accession>
<gene>
    <name evidence="2" type="ORF">ABIC20_006372</name>
</gene>
<dbReference type="Pfam" id="PF06823">
    <property type="entry name" value="DUF1236"/>
    <property type="match status" value="1"/>
</dbReference>
<evidence type="ECO:0000256" key="1">
    <source>
        <dbReference type="SAM" id="Phobius"/>
    </source>
</evidence>
<dbReference type="InterPro" id="IPR009642">
    <property type="entry name" value="DUF1236"/>
</dbReference>
<organism evidence="2 3">
    <name type="scientific">Methylobacterium radiotolerans</name>
    <dbReference type="NCBI Taxonomy" id="31998"/>
    <lineage>
        <taxon>Bacteria</taxon>
        <taxon>Pseudomonadati</taxon>
        <taxon>Pseudomonadota</taxon>
        <taxon>Alphaproteobacteria</taxon>
        <taxon>Hyphomicrobiales</taxon>
        <taxon>Methylobacteriaceae</taxon>
        <taxon>Methylobacterium</taxon>
    </lineage>
</organism>
<comment type="caution">
    <text evidence="2">The sequence shown here is derived from an EMBL/GenBank/DDBJ whole genome shotgun (WGS) entry which is preliminary data.</text>
</comment>
<protein>
    <recommendedName>
        <fullName evidence="4">DUF1236 domain-containing protein</fullName>
    </recommendedName>
</protein>
<proteinExistence type="predicted"/>
<evidence type="ECO:0000313" key="2">
    <source>
        <dbReference type="EMBL" id="MET3869063.1"/>
    </source>
</evidence>
<evidence type="ECO:0000313" key="3">
    <source>
        <dbReference type="Proteomes" id="UP001549119"/>
    </source>
</evidence>
<keyword evidence="1" id="KW-0472">Membrane</keyword>
<keyword evidence="1" id="KW-1133">Transmembrane helix</keyword>
<reference evidence="2 3" key="1">
    <citation type="submission" date="2024-06" db="EMBL/GenBank/DDBJ databases">
        <title>Genomics of switchgrass bacterial isolates.</title>
        <authorList>
            <person name="Shade A."/>
        </authorList>
    </citation>
    <scope>NUCLEOTIDE SEQUENCE [LARGE SCALE GENOMIC DNA]</scope>
    <source>
        <strain evidence="2 3">PvP084</strain>
    </source>
</reference>
<feature type="transmembrane region" description="Helical" evidence="1">
    <location>
        <begin position="57"/>
        <end position="75"/>
    </location>
</feature>
<dbReference type="EMBL" id="JBEPNW010000002">
    <property type="protein sequence ID" value="MET3869063.1"/>
    <property type="molecule type" value="Genomic_DNA"/>
</dbReference>
<evidence type="ECO:0008006" key="4">
    <source>
        <dbReference type="Google" id="ProtNLM"/>
    </source>
</evidence>
<sequence>MRIAAPLALLATLVAPLTAPITAPLGLAADARAQGLERGAREGASRGEEMAGPLGAIVGGAIGAAVGTANGILGVDRRERFRIYALGERRPSVALAGPVRVGTVLPEDGIVYYDVPREFALPDYSYTIVNDHPVLVDPRTRRIVEVID</sequence>
<dbReference type="Proteomes" id="UP001549119">
    <property type="component" value="Unassembled WGS sequence"/>
</dbReference>
<name>A0ABV2NRD8_9HYPH</name>
<keyword evidence="1" id="KW-0812">Transmembrane</keyword>
<dbReference type="RefSeq" id="WP_024830443.1">
    <property type="nucleotide sequence ID" value="NZ_CP090579.1"/>
</dbReference>
<keyword evidence="3" id="KW-1185">Reference proteome</keyword>